<dbReference type="PANTHER" id="PTHR33288:SF10">
    <property type="entry name" value="CYTOCHROME F"/>
    <property type="match status" value="1"/>
</dbReference>
<keyword evidence="4" id="KW-0812">Transmembrane</keyword>
<evidence type="ECO:0000256" key="2">
    <source>
        <dbReference type="ARBA" id="ARBA00022531"/>
    </source>
</evidence>
<organism evidence="9 11">
    <name type="scientific">Medicago truncatula</name>
    <name type="common">Barrel medic</name>
    <name type="synonym">Medicago tribuloides</name>
    <dbReference type="NCBI Taxonomy" id="3880"/>
    <lineage>
        <taxon>Eukaryota</taxon>
        <taxon>Viridiplantae</taxon>
        <taxon>Streptophyta</taxon>
        <taxon>Embryophyta</taxon>
        <taxon>Tracheophyta</taxon>
        <taxon>Spermatophyta</taxon>
        <taxon>Magnoliopsida</taxon>
        <taxon>eudicotyledons</taxon>
        <taxon>Gunneridae</taxon>
        <taxon>Pentapetalae</taxon>
        <taxon>rosids</taxon>
        <taxon>fabids</taxon>
        <taxon>Fabales</taxon>
        <taxon>Fabaceae</taxon>
        <taxon>Papilionoideae</taxon>
        <taxon>50 kb inversion clade</taxon>
        <taxon>NPAAA clade</taxon>
        <taxon>Hologalegina</taxon>
        <taxon>IRL clade</taxon>
        <taxon>Trifolieae</taxon>
        <taxon>Medicago</taxon>
    </lineage>
</organism>
<dbReference type="AlphaFoldDB" id="G7K8U8"/>
<name>G7K8U8_MEDTR</name>
<reference evidence="9 11" key="2">
    <citation type="journal article" date="2014" name="BMC Genomics">
        <title>An improved genome release (version Mt4.0) for the model legume Medicago truncatula.</title>
        <authorList>
            <person name="Tang H."/>
            <person name="Krishnakumar V."/>
            <person name="Bidwell S."/>
            <person name="Rosen B."/>
            <person name="Chan A."/>
            <person name="Zhou S."/>
            <person name="Gentzbittel L."/>
            <person name="Childs K.L."/>
            <person name="Yandell M."/>
            <person name="Gundlach H."/>
            <person name="Mayer K.F."/>
            <person name="Schwartz D.C."/>
            <person name="Town C.D."/>
        </authorList>
    </citation>
    <scope>GENOME REANNOTATION</scope>
    <source>
        <strain evidence="10 11">cv. Jemalong A17</strain>
    </source>
</reference>
<keyword evidence="11" id="KW-1185">Reference proteome</keyword>
<dbReference type="Gene3D" id="2.60.40.830">
    <property type="entry name" value="Cytochrome f large domain"/>
    <property type="match status" value="1"/>
</dbReference>
<protein>
    <submittedName>
        <fullName evidence="9">Photosynthetic electron transfer protein A</fullName>
    </submittedName>
</protein>
<dbReference type="Pfam" id="PF16639">
    <property type="entry name" value="Apocytochr_F_N"/>
    <property type="match status" value="1"/>
</dbReference>
<dbReference type="GO" id="GO:0005506">
    <property type="term" value="F:iron ion binding"/>
    <property type="evidence" value="ECO:0007669"/>
    <property type="project" value="InterPro"/>
</dbReference>
<dbReference type="InterPro" id="IPR002325">
    <property type="entry name" value="Cyt_f"/>
</dbReference>
<dbReference type="GO" id="GO:0020037">
    <property type="term" value="F:heme binding"/>
    <property type="evidence" value="ECO:0007669"/>
    <property type="project" value="InterPro"/>
</dbReference>
<dbReference type="GO" id="GO:0015979">
    <property type="term" value="P:photosynthesis"/>
    <property type="evidence" value="ECO:0007669"/>
    <property type="project" value="UniProtKB-KW"/>
</dbReference>
<keyword evidence="5" id="KW-1133">Transmembrane helix</keyword>
<dbReference type="EMBL" id="CM001221">
    <property type="protein sequence ID" value="AES97717.1"/>
    <property type="molecule type" value="Genomic_DNA"/>
</dbReference>
<gene>
    <name evidence="9" type="ordered locus">MTR_5g058870</name>
</gene>
<evidence type="ECO:0000256" key="6">
    <source>
        <dbReference type="ARBA" id="ARBA00023078"/>
    </source>
</evidence>
<evidence type="ECO:0000313" key="10">
    <source>
        <dbReference type="EnsemblPlants" id="AES97717"/>
    </source>
</evidence>
<dbReference type="GO" id="GO:0009055">
    <property type="term" value="F:electron transfer activity"/>
    <property type="evidence" value="ECO:0007669"/>
    <property type="project" value="InterPro"/>
</dbReference>
<evidence type="ECO:0000256" key="4">
    <source>
        <dbReference type="ARBA" id="ARBA00022692"/>
    </source>
</evidence>
<dbReference type="PROSITE" id="PS51010">
    <property type="entry name" value="CYTF"/>
    <property type="match status" value="1"/>
</dbReference>
<feature type="domain" description="Cytochrome f large" evidence="8">
    <location>
        <begin position="22"/>
        <end position="113"/>
    </location>
</feature>
<dbReference type="GO" id="GO:0042651">
    <property type="term" value="C:thylakoid membrane"/>
    <property type="evidence" value="ECO:0007669"/>
    <property type="project" value="InterPro"/>
</dbReference>
<evidence type="ECO:0000256" key="1">
    <source>
        <dbReference type="ARBA" id="ARBA00004370"/>
    </source>
</evidence>
<keyword evidence="3" id="KW-0934">Plastid</keyword>
<evidence type="ECO:0000256" key="5">
    <source>
        <dbReference type="ARBA" id="ARBA00022989"/>
    </source>
</evidence>
<dbReference type="STRING" id="3880.G7K8U8"/>
<evidence type="ECO:0000313" key="11">
    <source>
        <dbReference type="Proteomes" id="UP000002051"/>
    </source>
</evidence>
<keyword evidence="7" id="KW-0472">Membrane</keyword>
<reference evidence="9 11" key="1">
    <citation type="journal article" date="2011" name="Nature">
        <title>The Medicago genome provides insight into the evolution of rhizobial symbioses.</title>
        <authorList>
            <person name="Young N.D."/>
            <person name="Debelle F."/>
            <person name="Oldroyd G.E."/>
            <person name="Geurts R."/>
            <person name="Cannon S.B."/>
            <person name="Udvardi M.K."/>
            <person name="Benedito V.A."/>
            <person name="Mayer K.F."/>
            <person name="Gouzy J."/>
            <person name="Schoof H."/>
            <person name="Van de Peer Y."/>
            <person name="Proost S."/>
            <person name="Cook D.R."/>
            <person name="Meyers B.C."/>
            <person name="Spannagl M."/>
            <person name="Cheung F."/>
            <person name="De Mita S."/>
            <person name="Krishnakumar V."/>
            <person name="Gundlach H."/>
            <person name="Zhou S."/>
            <person name="Mudge J."/>
            <person name="Bharti A.K."/>
            <person name="Murray J.D."/>
            <person name="Naoumkina M.A."/>
            <person name="Rosen B."/>
            <person name="Silverstein K.A."/>
            <person name="Tang H."/>
            <person name="Rombauts S."/>
            <person name="Zhao P.X."/>
            <person name="Zhou P."/>
            <person name="Barbe V."/>
            <person name="Bardou P."/>
            <person name="Bechner M."/>
            <person name="Bellec A."/>
            <person name="Berger A."/>
            <person name="Berges H."/>
            <person name="Bidwell S."/>
            <person name="Bisseling T."/>
            <person name="Choisne N."/>
            <person name="Couloux A."/>
            <person name="Denny R."/>
            <person name="Deshpande S."/>
            <person name="Dai X."/>
            <person name="Doyle J.J."/>
            <person name="Dudez A.M."/>
            <person name="Farmer A.D."/>
            <person name="Fouteau S."/>
            <person name="Franken C."/>
            <person name="Gibelin C."/>
            <person name="Gish J."/>
            <person name="Goldstein S."/>
            <person name="Gonzalez A.J."/>
            <person name="Green P.J."/>
            <person name="Hallab A."/>
            <person name="Hartog M."/>
            <person name="Hua A."/>
            <person name="Humphray S.J."/>
            <person name="Jeong D.H."/>
            <person name="Jing Y."/>
            <person name="Jocker A."/>
            <person name="Kenton S.M."/>
            <person name="Kim D.J."/>
            <person name="Klee K."/>
            <person name="Lai H."/>
            <person name="Lang C."/>
            <person name="Lin S."/>
            <person name="Macmil S.L."/>
            <person name="Magdelenat G."/>
            <person name="Matthews L."/>
            <person name="McCorrison J."/>
            <person name="Monaghan E.L."/>
            <person name="Mun J.H."/>
            <person name="Najar F.Z."/>
            <person name="Nicholson C."/>
            <person name="Noirot C."/>
            <person name="O'Bleness M."/>
            <person name="Paule C.R."/>
            <person name="Poulain J."/>
            <person name="Prion F."/>
            <person name="Qin B."/>
            <person name="Qu C."/>
            <person name="Retzel E.F."/>
            <person name="Riddle C."/>
            <person name="Sallet E."/>
            <person name="Samain S."/>
            <person name="Samson N."/>
            <person name="Sanders I."/>
            <person name="Saurat O."/>
            <person name="Scarpelli C."/>
            <person name="Schiex T."/>
            <person name="Segurens B."/>
            <person name="Severin A.J."/>
            <person name="Sherrier D.J."/>
            <person name="Shi R."/>
            <person name="Sims S."/>
            <person name="Singer S.R."/>
            <person name="Sinharoy S."/>
            <person name="Sterck L."/>
            <person name="Viollet A."/>
            <person name="Wang B.B."/>
            <person name="Wang K."/>
            <person name="Wang M."/>
            <person name="Wang X."/>
            <person name="Warfsmann J."/>
            <person name="Weissenbach J."/>
            <person name="White D.D."/>
            <person name="White J.D."/>
            <person name="Wiley G.B."/>
            <person name="Wincker P."/>
            <person name="Xing Y."/>
            <person name="Yang L."/>
            <person name="Yao Z."/>
            <person name="Ying F."/>
            <person name="Zhai J."/>
            <person name="Zhou L."/>
            <person name="Zuber A."/>
            <person name="Denarie J."/>
            <person name="Dixon R.A."/>
            <person name="May G.D."/>
            <person name="Schwartz D.C."/>
            <person name="Rogers J."/>
            <person name="Quetier F."/>
            <person name="Town C.D."/>
            <person name="Roe B.A."/>
        </authorList>
    </citation>
    <scope>NUCLEOTIDE SEQUENCE [LARGE SCALE GENOMIC DNA]</scope>
    <source>
        <strain evidence="9">A17</strain>
        <strain evidence="10 11">cv. Jemalong A17</strain>
    </source>
</reference>
<evidence type="ECO:0000259" key="8">
    <source>
        <dbReference type="Pfam" id="PF16639"/>
    </source>
</evidence>
<dbReference type="SUPFAM" id="SSF49441">
    <property type="entry name" value="Cytochrome f, large domain"/>
    <property type="match status" value="1"/>
</dbReference>
<keyword evidence="6" id="KW-0793">Thylakoid</keyword>
<keyword evidence="2" id="KW-0602">Photosynthesis</keyword>
<dbReference type="eggNOG" id="ENOG502QPT8">
    <property type="taxonomic scope" value="Eukaryota"/>
</dbReference>
<dbReference type="PaxDb" id="3880-AES97717"/>
<reference evidence="10" key="3">
    <citation type="submission" date="2015-04" db="UniProtKB">
        <authorList>
            <consortium name="EnsemblPlants"/>
        </authorList>
    </citation>
    <scope>IDENTIFICATION</scope>
    <source>
        <strain evidence="10">cv. Jemalong A17</strain>
    </source>
</reference>
<evidence type="ECO:0000256" key="3">
    <source>
        <dbReference type="ARBA" id="ARBA00022640"/>
    </source>
</evidence>
<sequence>MNYLDPTNKLLIFIGWWVNYPPFFKEYTNICVYTGRFVYVDCHLANKHVDIEVPQAVFSDTVFEAVVRISYNMQVKQVLVNGKKGTLNVGVVLILLEGFELAPPDCIRPRLKKR</sequence>
<accession>G7K8U8</accession>
<comment type="subcellular location">
    <subcellularLocation>
        <location evidence="1">Membrane</location>
    </subcellularLocation>
</comment>
<dbReference type="PRINTS" id="PR00610">
    <property type="entry name" value="CYTOCHROMEF"/>
</dbReference>
<dbReference type="InterPro" id="IPR036826">
    <property type="entry name" value="Cyt_f_lg_dom_sf"/>
</dbReference>
<dbReference type="InterPro" id="IPR024094">
    <property type="entry name" value="Cyt_f_lg_dom"/>
</dbReference>
<evidence type="ECO:0000256" key="7">
    <source>
        <dbReference type="ARBA" id="ARBA00023136"/>
    </source>
</evidence>
<dbReference type="Proteomes" id="UP000002051">
    <property type="component" value="Chromosome 5"/>
</dbReference>
<evidence type="ECO:0000313" key="9">
    <source>
        <dbReference type="EMBL" id="AES97717.1"/>
    </source>
</evidence>
<dbReference type="OMA" id="VDCHLAN"/>
<dbReference type="HOGENOM" id="CLU_2124757_0_0_1"/>
<proteinExistence type="predicted"/>
<dbReference type="PANTHER" id="PTHR33288">
    <property type="match status" value="1"/>
</dbReference>
<dbReference type="EnsemblPlants" id="AES97717">
    <property type="protein sequence ID" value="AES97717"/>
    <property type="gene ID" value="MTR_5g058870"/>
</dbReference>